<gene>
    <name evidence="1" type="ORF">EJ05DRAFT_479086</name>
</gene>
<keyword evidence="2" id="KW-1185">Reference proteome</keyword>
<evidence type="ECO:0000313" key="2">
    <source>
        <dbReference type="Proteomes" id="UP000799437"/>
    </source>
</evidence>
<protein>
    <submittedName>
        <fullName evidence="1">Uncharacterized protein</fullName>
    </submittedName>
</protein>
<dbReference type="GeneID" id="54485650"/>
<proteinExistence type="predicted"/>
<dbReference type="AlphaFoldDB" id="A0A6A6VXU6"/>
<dbReference type="Proteomes" id="UP000799437">
    <property type="component" value="Unassembled WGS sequence"/>
</dbReference>
<reference evidence="1" key="1">
    <citation type="journal article" date="2020" name="Stud. Mycol.">
        <title>101 Dothideomycetes genomes: a test case for predicting lifestyles and emergence of pathogens.</title>
        <authorList>
            <person name="Haridas S."/>
            <person name="Albert R."/>
            <person name="Binder M."/>
            <person name="Bloem J."/>
            <person name="Labutti K."/>
            <person name="Salamov A."/>
            <person name="Andreopoulos B."/>
            <person name="Baker S."/>
            <person name="Barry K."/>
            <person name="Bills G."/>
            <person name="Bluhm B."/>
            <person name="Cannon C."/>
            <person name="Castanera R."/>
            <person name="Culley D."/>
            <person name="Daum C."/>
            <person name="Ezra D."/>
            <person name="Gonzalez J."/>
            <person name="Henrissat B."/>
            <person name="Kuo A."/>
            <person name="Liang C."/>
            <person name="Lipzen A."/>
            <person name="Lutzoni F."/>
            <person name="Magnuson J."/>
            <person name="Mondo S."/>
            <person name="Nolan M."/>
            <person name="Ohm R."/>
            <person name="Pangilinan J."/>
            <person name="Park H.-J."/>
            <person name="Ramirez L."/>
            <person name="Alfaro M."/>
            <person name="Sun H."/>
            <person name="Tritt A."/>
            <person name="Yoshinaga Y."/>
            <person name="Zwiers L.-H."/>
            <person name="Turgeon B."/>
            <person name="Goodwin S."/>
            <person name="Spatafora J."/>
            <person name="Crous P."/>
            <person name="Grigoriev I."/>
        </authorList>
    </citation>
    <scope>NUCLEOTIDE SEQUENCE</scope>
    <source>
        <strain evidence="1">CBS 121739</strain>
    </source>
</reference>
<sequence>MLELDPIAIKVGKADTTLTHFGGLTKLPKRKPAIHHFISLMKSEEDWHNLVLLLEGLEGTENGLSKALKVTVLHKIINEDKFSILVKIVGNPEKYGFRLTDPDISEGVITAIHQHASLHAWDSQRVRHAFKAADQFVDLSTRDFYRADPTVQRNPHLIASALEMITKLISLGVAGDLEKARGREYAERFMAVVKQENLWKKNDLMPKSHMRWQRYWLPPVIGMWNAVKQALAVAEEIKLEDRQLTQDVEENLRLQLAEVKLTSRVLTHDLESCGWLF</sequence>
<name>A0A6A6VXU6_9PEZI</name>
<organism evidence="1 2">
    <name type="scientific">Pseudovirgaria hyperparasitica</name>
    <dbReference type="NCBI Taxonomy" id="470096"/>
    <lineage>
        <taxon>Eukaryota</taxon>
        <taxon>Fungi</taxon>
        <taxon>Dikarya</taxon>
        <taxon>Ascomycota</taxon>
        <taxon>Pezizomycotina</taxon>
        <taxon>Dothideomycetes</taxon>
        <taxon>Dothideomycetes incertae sedis</taxon>
        <taxon>Acrospermales</taxon>
        <taxon>Acrospermaceae</taxon>
        <taxon>Pseudovirgaria</taxon>
    </lineage>
</organism>
<dbReference type="EMBL" id="ML996579">
    <property type="protein sequence ID" value="KAF2754649.1"/>
    <property type="molecule type" value="Genomic_DNA"/>
</dbReference>
<evidence type="ECO:0000313" key="1">
    <source>
        <dbReference type="EMBL" id="KAF2754649.1"/>
    </source>
</evidence>
<accession>A0A6A6VXU6</accession>
<dbReference type="RefSeq" id="XP_033597100.1">
    <property type="nucleotide sequence ID" value="XM_033744596.1"/>
</dbReference>